<dbReference type="GO" id="GO:0006355">
    <property type="term" value="P:regulation of DNA-templated transcription"/>
    <property type="evidence" value="ECO:0007669"/>
    <property type="project" value="InterPro"/>
</dbReference>
<comment type="caution">
    <text evidence="2">The sequence shown here is derived from an EMBL/GenBank/DDBJ whole genome shotgun (WGS) entry which is preliminary data.</text>
</comment>
<accession>A0A2S5ZFT4</accession>
<sequence length="161" mass="17881">MSLLKHRGQLGSVDFDLDTKRLFGKLMFIDDLVTYEASDLEGLEREFRISVDEYLADCEELGVAPNKPFKGSFNVRVGSELHKKVAHRAAETGVGLNDYVIKALEDSLNGGSVVHHEHKHTHVIKGSAIVDYDSPQPSTGEWKISSGSDWSSRKREIGSCH</sequence>
<gene>
    <name evidence="2" type="ORF">KEHDKFFH_02285</name>
</gene>
<dbReference type="AlphaFoldDB" id="A0A2S5ZFT4"/>
<dbReference type="Gene3D" id="1.10.1220.10">
    <property type="entry name" value="Met repressor-like"/>
    <property type="match status" value="1"/>
</dbReference>
<dbReference type="Pfam" id="PF05534">
    <property type="entry name" value="HicB"/>
    <property type="match status" value="1"/>
</dbReference>
<dbReference type="InterPro" id="IPR010985">
    <property type="entry name" value="Ribbon_hlx_hlx"/>
</dbReference>
<dbReference type="InterPro" id="IPR013321">
    <property type="entry name" value="Arc_rbn_hlx_hlx"/>
</dbReference>
<evidence type="ECO:0000313" key="3">
    <source>
        <dbReference type="Proteomes" id="UP000239917"/>
    </source>
</evidence>
<reference evidence="2 3" key="1">
    <citation type="submission" date="2018-01" db="EMBL/GenBank/DDBJ databases">
        <title>Complete genome sequences of the type strains of Marinobacter flavimaris and Marinobacter maroccanus.</title>
        <authorList>
            <person name="Palau M."/>
            <person name="Boujida N."/>
            <person name="Manresa A."/>
            <person name="Minana-Galbis D."/>
        </authorList>
    </citation>
    <scope>NUCLEOTIDE SEQUENCE [LARGE SCALE GENOMIC DNA]</scope>
    <source>
        <strain evidence="2 3">N4</strain>
    </source>
</reference>
<protein>
    <submittedName>
        <fullName evidence="2">Toxin-antitoxin system HicB family antitoxin</fullName>
    </submittedName>
</protein>
<dbReference type="InterPro" id="IPR008651">
    <property type="entry name" value="Uncharacterised_HicB"/>
</dbReference>
<dbReference type="Proteomes" id="UP000239917">
    <property type="component" value="Unassembled WGS sequence"/>
</dbReference>
<evidence type="ECO:0000256" key="1">
    <source>
        <dbReference type="SAM" id="MobiDB-lite"/>
    </source>
</evidence>
<name>A0A2S5ZFT4_9GAMM</name>
<proteinExistence type="predicted"/>
<dbReference type="EMBL" id="PSSX01000001">
    <property type="protein sequence ID" value="PPI86249.1"/>
    <property type="molecule type" value="Genomic_DNA"/>
</dbReference>
<organism evidence="2 3">
    <name type="scientific">Marinobacter maroccanus</name>
    <dbReference type="NCBI Taxonomy" id="2055143"/>
    <lineage>
        <taxon>Bacteria</taxon>
        <taxon>Pseudomonadati</taxon>
        <taxon>Pseudomonadota</taxon>
        <taxon>Gammaproteobacteria</taxon>
        <taxon>Pseudomonadales</taxon>
        <taxon>Marinobacteraceae</taxon>
        <taxon>Marinobacter</taxon>
    </lineage>
</organism>
<evidence type="ECO:0000313" key="2">
    <source>
        <dbReference type="EMBL" id="PPI86249.1"/>
    </source>
</evidence>
<keyword evidence="3" id="KW-1185">Reference proteome</keyword>
<dbReference type="OrthoDB" id="5297106at2"/>
<feature type="region of interest" description="Disordered" evidence="1">
    <location>
        <begin position="138"/>
        <end position="161"/>
    </location>
</feature>
<feature type="compositionally biased region" description="Polar residues" evidence="1">
    <location>
        <begin position="138"/>
        <end position="150"/>
    </location>
</feature>
<feature type="compositionally biased region" description="Basic and acidic residues" evidence="1">
    <location>
        <begin position="151"/>
        <end position="161"/>
    </location>
</feature>
<dbReference type="SUPFAM" id="SSF47598">
    <property type="entry name" value="Ribbon-helix-helix"/>
    <property type="match status" value="1"/>
</dbReference>